<name>A0A4Z1J7U7_9HELO</name>
<feature type="compositionally biased region" description="Basic and acidic residues" evidence="1">
    <location>
        <begin position="149"/>
        <end position="168"/>
    </location>
</feature>
<reference evidence="2 3" key="1">
    <citation type="submission" date="2017-12" db="EMBL/GenBank/DDBJ databases">
        <title>Comparative genomics of Botrytis spp.</title>
        <authorList>
            <person name="Valero-Jimenez C.A."/>
            <person name="Tapia P."/>
            <person name="Veloso J."/>
            <person name="Silva-Moreno E."/>
            <person name="Staats M."/>
            <person name="Valdes J.H."/>
            <person name="Van Kan J.A.L."/>
        </authorList>
    </citation>
    <scope>NUCLEOTIDE SEQUENCE [LARGE SCALE GENOMIC DNA]</scope>
    <source>
        <strain evidence="2 3">Be9601</strain>
    </source>
</reference>
<feature type="compositionally biased region" description="Basic and acidic residues" evidence="1">
    <location>
        <begin position="197"/>
        <end position="206"/>
    </location>
</feature>
<dbReference type="STRING" id="278938.A0A4Z1J7U7"/>
<gene>
    <name evidence="2" type="ORF">BELL_1016g00010</name>
</gene>
<comment type="caution">
    <text evidence="2">The sequence shown here is derived from an EMBL/GenBank/DDBJ whole genome shotgun (WGS) entry which is preliminary data.</text>
</comment>
<protein>
    <submittedName>
        <fullName evidence="2">Uncharacterized protein</fullName>
    </submittedName>
</protein>
<proteinExistence type="predicted"/>
<dbReference type="AlphaFoldDB" id="A0A4Z1J7U7"/>
<accession>A0A4Z1J7U7</accession>
<sequence>MNAKWAVVLHSKSTTIHLQPSIDYPTTYTTVFTMSKVSVTDSSLWFEWDDATLKRKAYATESDNAQDYADRHAARDIRKGRKEWSSEEVMKKSNASRYDYENYEDKNVARAIIKRDRNDASKEFHEKAETAMANLSIDGPPKLPNDRGTASKDATDYDNLKRGKEPQKRKPSVPLVASQPSSGSGSRPRTDNAGVQGREDRSSAREKGKRNRSASASRTRDPAKKPSTASSSNSGKPPTANSSNSGKPPTASSSNSGKPPTASSSNSGKPPTASSSNPTGGTEPEPRADYPYTQNKEGRYICPEKGCETKSYSERFRFRSHYDTIHTGRAKLYYCELGHECREEPFDRRDSYLKHLRSVRHQRKQAEHNK</sequence>
<organism evidence="2 3">
    <name type="scientific">Botrytis elliptica</name>
    <dbReference type="NCBI Taxonomy" id="278938"/>
    <lineage>
        <taxon>Eukaryota</taxon>
        <taxon>Fungi</taxon>
        <taxon>Dikarya</taxon>
        <taxon>Ascomycota</taxon>
        <taxon>Pezizomycotina</taxon>
        <taxon>Leotiomycetes</taxon>
        <taxon>Helotiales</taxon>
        <taxon>Sclerotiniaceae</taxon>
        <taxon>Botrytis</taxon>
    </lineage>
</organism>
<dbReference type="Proteomes" id="UP000297229">
    <property type="component" value="Unassembled WGS sequence"/>
</dbReference>
<keyword evidence="3" id="KW-1185">Reference proteome</keyword>
<evidence type="ECO:0000313" key="2">
    <source>
        <dbReference type="EMBL" id="TGO65203.1"/>
    </source>
</evidence>
<evidence type="ECO:0000256" key="1">
    <source>
        <dbReference type="SAM" id="MobiDB-lite"/>
    </source>
</evidence>
<evidence type="ECO:0000313" key="3">
    <source>
        <dbReference type="Proteomes" id="UP000297229"/>
    </source>
</evidence>
<feature type="region of interest" description="Disordered" evidence="1">
    <location>
        <begin position="132"/>
        <end position="298"/>
    </location>
</feature>
<dbReference type="EMBL" id="PQXM01001014">
    <property type="protein sequence ID" value="TGO65203.1"/>
    <property type="molecule type" value="Genomic_DNA"/>
</dbReference>
<feature type="compositionally biased region" description="Polar residues" evidence="1">
    <location>
        <begin position="227"/>
        <end position="280"/>
    </location>
</feature>